<keyword evidence="2" id="KW-1185">Reference proteome</keyword>
<reference evidence="1" key="1">
    <citation type="submission" date="2019-03" db="EMBL/GenBank/DDBJ databases">
        <title>Long read genome sequence of the mycoparasitic Pythium oligandrum ATCC 38472 isolated from sugarbeet rhizosphere.</title>
        <authorList>
            <person name="Gaulin E."/>
        </authorList>
    </citation>
    <scope>NUCLEOTIDE SEQUENCE</scope>
    <source>
        <strain evidence="1">ATCC 38472_TT</strain>
    </source>
</reference>
<dbReference type="Proteomes" id="UP000794436">
    <property type="component" value="Unassembled WGS sequence"/>
</dbReference>
<evidence type="ECO:0000313" key="2">
    <source>
        <dbReference type="Proteomes" id="UP000794436"/>
    </source>
</evidence>
<sequence length="385" mass="43741">MAPVAKEGLPWIRFMNNHTTNDGLKLVREALLLTGAMGTYVGTRLHREWKRKMDEVMLIGMPFWRLGARAPVPAFNVGGAFTVNRLREWDAMMDVFLGYDELSESFEEDWNQLCATLQEHDLSADHPHEIPIHVEFSVSNNDDAHVEELQIIISCLKKFYQNAATAEQLHPHRPRFNLKAVRLDVRGLSITPQTIPRLLELLALDIPIDRLIMPQVFPHQGGLPWRDAWASVLFTVFGHPDAKVTTGRPIKSVLVEYTLEDSFCAFCSVLSQASNVQDLSYYGPSDREAPKWKWLYYALLSKTSTSSVRSVTFHKFDDVFANSRDVNPLKAKHPHTQLLDDSTLHDDVDFGSIHLAKGTVIRFFPFGQHDKTVIEDPDGQVVQII</sequence>
<proteinExistence type="predicted"/>
<gene>
    <name evidence="1" type="ORF">Poli38472_011174</name>
</gene>
<evidence type="ECO:0000313" key="1">
    <source>
        <dbReference type="EMBL" id="TMW67554.1"/>
    </source>
</evidence>
<dbReference type="AlphaFoldDB" id="A0A8K1CQ40"/>
<comment type="caution">
    <text evidence="1">The sequence shown here is derived from an EMBL/GenBank/DDBJ whole genome shotgun (WGS) entry which is preliminary data.</text>
</comment>
<name>A0A8K1CQ40_PYTOL</name>
<dbReference type="EMBL" id="SPLM01000004">
    <property type="protein sequence ID" value="TMW67554.1"/>
    <property type="molecule type" value="Genomic_DNA"/>
</dbReference>
<organism evidence="1 2">
    <name type="scientific">Pythium oligandrum</name>
    <name type="common">Mycoparasitic fungus</name>
    <dbReference type="NCBI Taxonomy" id="41045"/>
    <lineage>
        <taxon>Eukaryota</taxon>
        <taxon>Sar</taxon>
        <taxon>Stramenopiles</taxon>
        <taxon>Oomycota</taxon>
        <taxon>Peronosporomycetes</taxon>
        <taxon>Pythiales</taxon>
        <taxon>Pythiaceae</taxon>
        <taxon>Pythium</taxon>
    </lineage>
</organism>
<accession>A0A8K1CQ40</accession>
<protein>
    <submittedName>
        <fullName evidence="1">Uncharacterized protein</fullName>
    </submittedName>
</protein>